<evidence type="ECO:0000313" key="12">
    <source>
        <dbReference type="EMBL" id="PIU99082.1"/>
    </source>
</evidence>
<evidence type="ECO:0000256" key="7">
    <source>
        <dbReference type="ARBA" id="ARBA00022833"/>
    </source>
</evidence>
<dbReference type="Proteomes" id="UP000230131">
    <property type="component" value="Unassembled WGS sequence"/>
</dbReference>
<dbReference type="GO" id="GO:0016747">
    <property type="term" value="F:acyltransferase activity, transferring groups other than amino-acyl groups"/>
    <property type="evidence" value="ECO:0007669"/>
    <property type="project" value="InterPro"/>
</dbReference>
<evidence type="ECO:0000256" key="2">
    <source>
        <dbReference type="ARBA" id="ARBA00007342"/>
    </source>
</evidence>
<dbReference type="EC" id="2.3.1.222" evidence="3"/>
<dbReference type="Pfam" id="PF06130">
    <property type="entry name" value="PTAC"/>
    <property type="match status" value="1"/>
</dbReference>
<proteinExistence type="inferred from homology"/>
<evidence type="ECO:0000256" key="3">
    <source>
        <dbReference type="ARBA" id="ARBA00012206"/>
    </source>
</evidence>
<dbReference type="InterPro" id="IPR008300">
    <property type="entry name" value="PTAC"/>
</dbReference>
<evidence type="ECO:0000256" key="9">
    <source>
        <dbReference type="ARBA" id="ARBA00030044"/>
    </source>
</evidence>
<protein>
    <recommendedName>
        <fullName evidence="4">Phosphate propanoyltransferase</fullName>
        <ecNumber evidence="3">2.3.1.222</ecNumber>
    </recommendedName>
    <alternativeName>
        <fullName evidence="10">Phosphate acyltransferase PduL</fullName>
    </alternativeName>
    <alternativeName>
        <fullName evidence="9">Phosphotransacylase PduL</fullName>
    </alternativeName>
    <alternativeName>
        <fullName evidence="11">Propanediol utilization protein PduL</fullName>
    </alternativeName>
</protein>
<dbReference type="AlphaFoldDB" id="A0A2M7B7K2"/>
<sequence>MPSSIKFLKIPVEVSARHCHICQKDFLKLFGKEKLIPLKKLGQAQFAAKETIDLFCKEKFLKNIRIVGPFRKQTQVEISLTDAFYLGIRPCLSLGLPEEPLTKTPGAEIIGPKASLKLKHGVFTDYRHLHLNTQTAKKLNLKQGQKVKVLIKGKRGLVFDNVFVTIGKTYNTSLHLDTDEGNAAGITKKGIGYLLAI</sequence>
<evidence type="ECO:0000313" key="13">
    <source>
        <dbReference type="Proteomes" id="UP000230131"/>
    </source>
</evidence>
<evidence type="ECO:0000256" key="1">
    <source>
        <dbReference type="ARBA" id="ARBA00001947"/>
    </source>
</evidence>
<dbReference type="GO" id="GO:0046872">
    <property type="term" value="F:metal ion binding"/>
    <property type="evidence" value="ECO:0007669"/>
    <property type="project" value="UniProtKB-KW"/>
</dbReference>
<keyword evidence="7" id="KW-0862">Zinc</keyword>
<evidence type="ECO:0000256" key="11">
    <source>
        <dbReference type="ARBA" id="ARBA00033077"/>
    </source>
</evidence>
<name>A0A2M7B7K2_9BACT</name>
<evidence type="ECO:0000256" key="6">
    <source>
        <dbReference type="ARBA" id="ARBA00022723"/>
    </source>
</evidence>
<accession>A0A2M7B7K2</accession>
<comment type="caution">
    <text evidence="12">The sequence shown here is derived from an EMBL/GenBank/DDBJ whole genome shotgun (WGS) entry which is preliminary data.</text>
</comment>
<evidence type="ECO:0000256" key="10">
    <source>
        <dbReference type="ARBA" id="ARBA00030939"/>
    </source>
</evidence>
<evidence type="ECO:0000256" key="8">
    <source>
        <dbReference type="ARBA" id="ARBA00023315"/>
    </source>
</evidence>
<reference evidence="13" key="1">
    <citation type="submission" date="2017-09" db="EMBL/GenBank/DDBJ databases">
        <title>Depth-based differentiation of microbial function through sediment-hosted aquifers and enrichment of novel symbionts in the deep terrestrial subsurface.</title>
        <authorList>
            <person name="Probst A.J."/>
            <person name="Ladd B."/>
            <person name="Jarett J.K."/>
            <person name="Geller-Mcgrath D.E."/>
            <person name="Sieber C.M.K."/>
            <person name="Emerson J.B."/>
            <person name="Anantharaman K."/>
            <person name="Thomas B.C."/>
            <person name="Malmstrom R."/>
            <person name="Stieglmeier M."/>
            <person name="Klingl A."/>
            <person name="Woyke T."/>
            <person name="Ryan C.M."/>
            <person name="Banfield J.F."/>
        </authorList>
    </citation>
    <scope>NUCLEOTIDE SEQUENCE [LARGE SCALE GENOMIC DNA]</scope>
</reference>
<comment type="similarity">
    <text evidence="2">Belongs to the PduL family.</text>
</comment>
<evidence type="ECO:0000256" key="5">
    <source>
        <dbReference type="ARBA" id="ARBA00022679"/>
    </source>
</evidence>
<gene>
    <name evidence="12" type="ORF">COS59_01705</name>
</gene>
<comment type="cofactor">
    <cofactor evidence="1">
        <name>Zn(2+)</name>
        <dbReference type="ChEBI" id="CHEBI:29105"/>
    </cofactor>
</comment>
<organism evidence="12 13">
    <name type="scientific">Candidatus Wolfebacteria bacterium CG03_land_8_20_14_0_80_36_15</name>
    <dbReference type="NCBI Taxonomy" id="1975067"/>
    <lineage>
        <taxon>Bacteria</taxon>
        <taxon>Candidatus Wolfeibacteriota</taxon>
    </lineage>
</organism>
<dbReference type="PANTHER" id="PTHR39453:SF1">
    <property type="entry name" value="PHOSPHATE PROPANOYLTRANSFERASE"/>
    <property type="match status" value="1"/>
</dbReference>
<keyword evidence="8" id="KW-0012">Acyltransferase</keyword>
<keyword evidence="6" id="KW-0479">Metal-binding</keyword>
<dbReference type="EMBL" id="PEVH01000052">
    <property type="protein sequence ID" value="PIU99082.1"/>
    <property type="molecule type" value="Genomic_DNA"/>
</dbReference>
<evidence type="ECO:0000256" key="4">
    <source>
        <dbReference type="ARBA" id="ARBA00020837"/>
    </source>
</evidence>
<dbReference type="PANTHER" id="PTHR39453">
    <property type="entry name" value="PHOSPHATE PROPANOYLTRANSFERASE"/>
    <property type="match status" value="1"/>
</dbReference>
<keyword evidence="5" id="KW-0808">Transferase</keyword>